<dbReference type="PANTHER" id="PTHR32092">
    <property type="entry name" value="6-PHOSPHO-BETA-GLUCOSIDASE-RELATED"/>
    <property type="match status" value="1"/>
</dbReference>
<evidence type="ECO:0000313" key="14">
    <source>
        <dbReference type="EMBL" id="NIA72205.1"/>
    </source>
</evidence>
<dbReference type="Proteomes" id="UP000761264">
    <property type="component" value="Unassembled WGS sequence"/>
</dbReference>
<evidence type="ECO:0000259" key="13">
    <source>
        <dbReference type="Pfam" id="PF11975"/>
    </source>
</evidence>
<evidence type="ECO:0000256" key="6">
    <source>
        <dbReference type="ARBA" id="ARBA00023211"/>
    </source>
</evidence>
<dbReference type="Gene3D" id="3.90.1820.10">
    <property type="entry name" value="AglA-like glucosidase"/>
    <property type="match status" value="1"/>
</dbReference>
<proteinExistence type="inferred from homology"/>
<protein>
    <submittedName>
        <fullName evidence="14">Alpha-glucosidase/alpha-galactosidase</fullName>
    </submittedName>
</protein>
<dbReference type="SUPFAM" id="SSF51735">
    <property type="entry name" value="NAD(P)-binding Rossmann-fold domains"/>
    <property type="match status" value="1"/>
</dbReference>
<dbReference type="PRINTS" id="PR00732">
    <property type="entry name" value="GLHYDRLASE4"/>
</dbReference>
<dbReference type="InterPro" id="IPR015955">
    <property type="entry name" value="Lactate_DH/Glyco_Ohase_4_C"/>
</dbReference>
<keyword evidence="10" id="KW-0533">Nickel</keyword>
<dbReference type="EMBL" id="JAAQPH010000035">
    <property type="protein sequence ID" value="NIA72205.1"/>
    <property type="molecule type" value="Genomic_DNA"/>
</dbReference>
<organism evidence="14 15">
    <name type="scientific">Pelagibius litoralis</name>
    <dbReference type="NCBI Taxonomy" id="374515"/>
    <lineage>
        <taxon>Bacteria</taxon>
        <taxon>Pseudomonadati</taxon>
        <taxon>Pseudomonadota</taxon>
        <taxon>Alphaproteobacteria</taxon>
        <taxon>Rhodospirillales</taxon>
        <taxon>Rhodovibrionaceae</taxon>
        <taxon>Pelagibius</taxon>
    </lineage>
</organism>
<dbReference type="InterPro" id="IPR001088">
    <property type="entry name" value="Glyco_hydro_4"/>
</dbReference>
<feature type="domain" description="Glycosyl hydrolase family 4 C-terminal" evidence="13">
    <location>
        <begin position="198"/>
        <end position="417"/>
    </location>
</feature>
<keyword evidence="5 12" id="KW-0520">NAD</keyword>
<evidence type="ECO:0000256" key="11">
    <source>
        <dbReference type="PIRSR" id="PIRSR601088-4"/>
    </source>
</evidence>
<keyword evidence="15" id="KW-1185">Reference proteome</keyword>
<dbReference type="AlphaFoldDB" id="A0A967F3I5"/>
<evidence type="ECO:0000256" key="1">
    <source>
        <dbReference type="ARBA" id="ARBA00001936"/>
    </source>
</evidence>
<dbReference type="InterPro" id="IPR022616">
    <property type="entry name" value="Glyco_hydro_4_C"/>
</dbReference>
<evidence type="ECO:0000256" key="10">
    <source>
        <dbReference type="PIRSR" id="PIRSR601088-3"/>
    </source>
</evidence>
<comment type="cofactor">
    <cofactor evidence="1">
        <name>Mn(2+)</name>
        <dbReference type="ChEBI" id="CHEBI:29035"/>
    </cofactor>
</comment>
<evidence type="ECO:0000256" key="9">
    <source>
        <dbReference type="PIRSR" id="PIRSR601088-2"/>
    </source>
</evidence>
<dbReference type="InterPro" id="IPR036291">
    <property type="entry name" value="NAD(P)-bd_dom_sf"/>
</dbReference>
<dbReference type="GO" id="GO:0004553">
    <property type="term" value="F:hydrolase activity, hydrolyzing O-glycosyl compounds"/>
    <property type="evidence" value="ECO:0007669"/>
    <property type="project" value="InterPro"/>
</dbReference>
<keyword evidence="7" id="KW-0119">Carbohydrate metabolism</keyword>
<dbReference type="GO" id="GO:0016616">
    <property type="term" value="F:oxidoreductase activity, acting on the CH-OH group of donors, NAD or NADP as acceptor"/>
    <property type="evidence" value="ECO:0007669"/>
    <property type="project" value="InterPro"/>
</dbReference>
<evidence type="ECO:0000256" key="4">
    <source>
        <dbReference type="ARBA" id="ARBA00022801"/>
    </source>
</evidence>
<evidence type="ECO:0000256" key="5">
    <source>
        <dbReference type="ARBA" id="ARBA00023027"/>
    </source>
</evidence>
<evidence type="ECO:0000313" key="15">
    <source>
        <dbReference type="Proteomes" id="UP000761264"/>
    </source>
</evidence>
<name>A0A967F3I5_9PROT</name>
<keyword evidence="8 12" id="KW-0326">Glycosidase</keyword>
<keyword evidence="10" id="KW-0408">Iron</keyword>
<comment type="caution">
    <text evidence="14">The sequence shown here is derived from an EMBL/GenBank/DDBJ whole genome shotgun (WGS) entry which is preliminary data.</text>
</comment>
<dbReference type="PANTHER" id="PTHR32092:SF6">
    <property type="entry name" value="ALPHA-GALACTOSIDASE"/>
    <property type="match status" value="1"/>
</dbReference>
<comment type="cofactor">
    <cofactor evidence="12">
        <name>NAD(+)</name>
        <dbReference type="ChEBI" id="CHEBI:57540"/>
    </cofactor>
    <text evidence="12">Binds 1 NAD(+) per subunit.</text>
</comment>
<dbReference type="InterPro" id="IPR053715">
    <property type="entry name" value="GH4_Enzyme_sf"/>
</dbReference>
<keyword evidence="3 10" id="KW-0479">Metal-binding</keyword>
<evidence type="ECO:0000256" key="7">
    <source>
        <dbReference type="ARBA" id="ARBA00023277"/>
    </source>
</evidence>
<reference evidence="14" key="1">
    <citation type="submission" date="2020-03" db="EMBL/GenBank/DDBJ databases">
        <title>Genome of Pelagibius litoralis DSM 21314T.</title>
        <authorList>
            <person name="Wang G."/>
        </authorList>
    </citation>
    <scope>NUCLEOTIDE SEQUENCE</scope>
    <source>
        <strain evidence="14">DSM 21314</strain>
    </source>
</reference>
<sequence>MRAVTRICFIGAGSTVFMRNIVTDIMLDETFKSCHIALHDIDAERLKVSEAVARKIAASTDCQPTIVSTLDRREALIGADFVIVMIQVGGYRPSTVIDFDIPRKFGLRQTIADTLGIGGIMRGLRTVPVLGDIAGDMAECCPDAIMLQYVNPMAINCMALARMMPEITVIGLCHSVQGTALELARDLGEDPSAIRYHCAGINHVAFYDRFEKQHADGTREDLYPRLHALAAARSYASNEHGCANHVRYEMLQRLGYFLTESSEHFAEYVPWFIKRDRPDLIEKFEIPLDAYPARCEALAADWEAQKRALLSDEKLVCERSQEYAARIIHAVVTGEETVINANLPNAGCIANLPSDACVEVPCLVDHNGISPIQVGRIPPHLAALMQTQINVQTLVVEALVTGKREHVYHAAMLDPHTGAELSLDEIWQLVDALIEAHGDWLPPLA</sequence>
<dbReference type="NCBIfam" id="NF011657">
    <property type="entry name" value="PRK15076.1"/>
    <property type="match status" value="1"/>
</dbReference>
<feature type="binding site" evidence="9">
    <location>
        <position position="151"/>
    </location>
    <ligand>
        <name>substrate</name>
    </ligand>
</feature>
<comment type="similarity">
    <text evidence="2 12">Belongs to the glycosyl hydrolase 4 family.</text>
</comment>
<feature type="site" description="Increases basicity of active site Tyr" evidence="11">
    <location>
        <position position="113"/>
    </location>
</feature>
<dbReference type="Pfam" id="PF11975">
    <property type="entry name" value="Glyco_hydro_4C"/>
    <property type="match status" value="1"/>
</dbReference>
<evidence type="ECO:0000256" key="3">
    <source>
        <dbReference type="ARBA" id="ARBA00022723"/>
    </source>
</evidence>
<keyword evidence="4 12" id="KW-0378">Hydrolase</keyword>
<feature type="binding site" evidence="10">
    <location>
        <position position="203"/>
    </location>
    <ligand>
        <name>Mn(2+)</name>
        <dbReference type="ChEBI" id="CHEBI:29035"/>
    </ligand>
</feature>
<evidence type="ECO:0000256" key="8">
    <source>
        <dbReference type="ARBA" id="ARBA00023295"/>
    </source>
</evidence>
<evidence type="ECO:0000256" key="2">
    <source>
        <dbReference type="ARBA" id="ARBA00010141"/>
    </source>
</evidence>
<gene>
    <name evidence="14" type="ORF">HBA54_26800</name>
</gene>
<accession>A0A967F3I5</accession>
<feature type="binding site" evidence="10">
    <location>
        <position position="173"/>
    </location>
    <ligand>
        <name>Mn(2+)</name>
        <dbReference type="ChEBI" id="CHEBI:29035"/>
    </ligand>
</feature>
<dbReference type="CDD" id="cd05297">
    <property type="entry name" value="GH4_alpha_glucosidase_galactosidase"/>
    <property type="match status" value="1"/>
</dbReference>
<dbReference type="SUPFAM" id="SSF56327">
    <property type="entry name" value="LDH C-terminal domain-like"/>
    <property type="match status" value="1"/>
</dbReference>
<evidence type="ECO:0000256" key="12">
    <source>
        <dbReference type="RuleBase" id="RU361152"/>
    </source>
</evidence>
<keyword evidence="10" id="KW-0170">Cobalt</keyword>
<dbReference type="GO" id="GO:0046872">
    <property type="term" value="F:metal ion binding"/>
    <property type="evidence" value="ECO:0007669"/>
    <property type="project" value="UniProtKB-KW"/>
</dbReference>
<dbReference type="GO" id="GO:0005975">
    <property type="term" value="P:carbohydrate metabolic process"/>
    <property type="evidence" value="ECO:0007669"/>
    <property type="project" value="InterPro"/>
</dbReference>
<dbReference type="Pfam" id="PF02056">
    <property type="entry name" value="Glyco_hydro_4"/>
    <property type="match status" value="1"/>
</dbReference>
<keyword evidence="6 10" id="KW-0464">Manganese</keyword>